<evidence type="ECO:0000313" key="2">
    <source>
        <dbReference type="Proteomes" id="UP001235712"/>
    </source>
</evidence>
<accession>A0ABT9PB15</accession>
<reference evidence="1 2" key="1">
    <citation type="submission" date="2023-07" db="EMBL/GenBank/DDBJ databases">
        <title>Sequencing the genomes of 1000 actinobacteria strains.</title>
        <authorList>
            <person name="Klenk H.-P."/>
        </authorList>
    </citation>
    <scope>NUCLEOTIDE SEQUENCE [LARGE SCALE GENOMIC DNA]</scope>
    <source>
        <strain evidence="1 2">DSM 44388</strain>
    </source>
</reference>
<evidence type="ECO:0000313" key="1">
    <source>
        <dbReference type="EMBL" id="MDP9829380.1"/>
    </source>
</evidence>
<comment type="caution">
    <text evidence="1">The sequence shown here is derived from an EMBL/GenBank/DDBJ whole genome shotgun (WGS) entry which is preliminary data.</text>
</comment>
<sequence>MTATATRRKPRVAGHPKCPIGCPDCHLPIKGKTRRERDFFIGVHRGMHHGVR</sequence>
<keyword evidence="2" id="KW-1185">Reference proteome</keyword>
<protein>
    <submittedName>
        <fullName evidence="1">Uncharacterized protein</fullName>
    </submittedName>
</protein>
<gene>
    <name evidence="1" type="ORF">J2S57_005129</name>
</gene>
<dbReference type="Proteomes" id="UP001235712">
    <property type="component" value="Unassembled WGS sequence"/>
</dbReference>
<name>A0ABT9PB15_9ACTN</name>
<proteinExistence type="predicted"/>
<organism evidence="1 2">
    <name type="scientific">Kineosporia succinea</name>
    <dbReference type="NCBI Taxonomy" id="84632"/>
    <lineage>
        <taxon>Bacteria</taxon>
        <taxon>Bacillati</taxon>
        <taxon>Actinomycetota</taxon>
        <taxon>Actinomycetes</taxon>
        <taxon>Kineosporiales</taxon>
        <taxon>Kineosporiaceae</taxon>
        <taxon>Kineosporia</taxon>
    </lineage>
</organism>
<dbReference type="EMBL" id="JAUSQZ010000001">
    <property type="protein sequence ID" value="MDP9829380.1"/>
    <property type="molecule type" value="Genomic_DNA"/>
</dbReference>